<dbReference type="AlphaFoldDB" id="A0A0H3KSW3"/>
<dbReference type="PATRIC" id="fig|932677.3.peg.473"/>
<dbReference type="eggNOG" id="COG3121">
    <property type="taxonomic scope" value="Bacteria"/>
</dbReference>
<organism evidence="10 11">
    <name type="scientific">Pantoea ananatis (strain AJ13355)</name>
    <dbReference type="NCBI Taxonomy" id="932677"/>
    <lineage>
        <taxon>Bacteria</taxon>
        <taxon>Pseudomonadati</taxon>
        <taxon>Pseudomonadota</taxon>
        <taxon>Gammaproteobacteria</taxon>
        <taxon>Enterobacterales</taxon>
        <taxon>Erwiniaceae</taxon>
        <taxon>Pantoea</taxon>
    </lineage>
</organism>
<dbReference type="HOGENOM" id="CLU_070768_5_1_6"/>
<dbReference type="KEGG" id="paj:PAJ_0412"/>
<dbReference type="SUPFAM" id="SSF49584">
    <property type="entry name" value="Periplasmic chaperone C-domain"/>
    <property type="match status" value="1"/>
</dbReference>
<evidence type="ECO:0000313" key="11">
    <source>
        <dbReference type="Proteomes" id="UP000006690"/>
    </source>
</evidence>
<dbReference type="InterPro" id="IPR008962">
    <property type="entry name" value="PapD-like_sf"/>
</dbReference>
<evidence type="ECO:0000259" key="8">
    <source>
        <dbReference type="Pfam" id="PF00345"/>
    </source>
</evidence>
<dbReference type="InterPro" id="IPR016148">
    <property type="entry name" value="Pili_assmbl_chaperone_C"/>
</dbReference>
<sequence length="246" mass="27004">MSKICKTSFLSLITLMVTTAIPVANAAVGLDRTRLIINGDQKSETVTVTNHNKEAPYLAQAWVEDESGKKLENEFIALPPLQRIEPKSKGQIKVQAMGESANAQDRESLYYFNVREIPPKSKKPNTLQIALQTRIKMFYRPASLKLASGDVPQEAITLTREGDRYRINNPTGYYVTVVGMGSTTQASNNEFKSVMVAPKSSELAEASAAKLGTKPVLTYINDWGGRPKLIFSCSGNTCKVTDKQVG</sequence>
<protein>
    <submittedName>
        <fullName evidence="10">Periplasmic chaperonin (Mannose-resistance fimbriae), MrfD protein</fullName>
    </submittedName>
</protein>
<evidence type="ECO:0000256" key="7">
    <source>
        <dbReference type="SAM" id="SignalP"/>
    </source>
</evidence>
<dbReference type="InterPro" id="IPR036316">
    <property type="entry name" value="Pili_assmbl_chap_C_dom_sf"/>
</dbReference>
<dbReference type="OrthoDB" id="9131059at2"/>
<evidence type="ECO:0000256" key="5">
    <source>
        <dbReference type="ARBA" id="ARBA00022764"/>
    </source>
</evidence>
<evidence type="ECO:0000259" key="9">
    <source>
        <dbReference type="Pfam" id="PF02753"/>
    </source>
</evidence>
<dbReference type="EMBL" id="AP012032">
    <property type="protein sequence ID" value="BAK10492.1"/>
    <property type="molecule type" value="Genomic_DNA"/>
</dbReference>
<dbReference type="Proteomes" id="UP000006690">
    <property type="component" value="Chromosome"/>
</dbReference>
<dbReference type="Gene3D" id="2.60.40.10">
    <property type="entry name" value="Immunoglobulins"/>
    <property type="match status" value="2"/>
</dbReference>
<dbReference type="InterPro" id="IPR050643">
    <property type="entry name" value="Periplasmic_pilus_chap"/>
</dbReference>
<feature type="signal peptide" evidence="7">
    <location>
        <begin position="1"/>
        <end position="26"/>
    </location>
</feature>
<dbReference type="RefSeq" id="WP_014593141.1">
    <property type="nucleotide sequence ID" value="NC_017531.2"/>
</dbReference>
<feature type="domain" description="Pili assembly chaperone N-terminal" evidence="8">
    <location>
        <begin position="28"/>
        <end position="144"/>
    </location>
</feature>
<name>A0A0H3KSW3_PANAA</name>
<keyword evidence="3" id="KW-1029">Fimbrium biogenesis</keyword>
<dbReference type="InterPro" id="IPR013783">
    <property type="entry name" value="Ig-like_fold"/>
</dbReference>
<evidence type="ECO:0000256" key="3">
    <source>
        <dbReference type="ARBA" id="ARBA00022558"/>
    </source>
</evidence>
<evidence type="ECO:0000313" key="10">
    <source>
        <dbReference type="EMBL" id="BAK10492.1"/>
    </source>
</evidence>
<feature type="chain" id="PRO_5002613889" evidence="7">
    <location>
        <begin position="27"/>
        <end position="246"/>
    </location>
</feature>
<dbReference type="InterPro" id="IPR001829">
    <property type="entry name" value="Pili_assmbl_chaperone_bac"/>
</dbReference>
<dbReference type="GO" id="GO:0071555">
    <property type="term" value="P:cell wall organization"/>
    <property type="evidence" value="ECO:0007669"/>
    <property type="project" value="InterPro"/>
</dbReference>
<evidence type="ECO:0000256" key="4">
    <source>
        <dbReference type="ARBA" id="ARBA00022729"/>
    </source>
</evidence>
<keyword evidence="6" id="KW-0143">Chaperone</keyword>
<dbReference type="GO" id="GO:0030288">
    <property type="term" value="C:outer membrane-bounded periplasmic space"/>
    <property type="evidence" value="ECO:0007669"/>
    <property type="project" value="InterPro"/>
</dbReference>
<comment type="subcellular location">
    <subcellularLocation>
        <location evidence="1">Periplasm</location>
    </subcellularLocation>
</comment>
<accession>A0A0H3KSW3</accession>
<dbReference type="PANTHER" id="PTHR30251:SF6">
    <property type="entry name" value="FIMBRIAL CHAPERONE YFCS-RELATED"/>
    <property type="match status" value="1"/>
</dbReference>
<dbReference type="FunFam" id="2.60.40.10:FF:000458">
    <property type="entry name" value="Molecular chaperone FimC"/>
    <property type="match status" value="1"/>
</dbReference>
<keyword evidence="4 7" id="KW-0732">Signal</keyword>
<dbReference type="PRINTS" id="PR00969">
    <property type="entry name" value="CHAPERONPILI"/>
</dbReference>
<dbReference type="PANTHER" id="PTHR30251">
    <property type="entry name" value="PILUS ASSEMBLY CHAPERONE"/>
    <property type="match status" value="1"/>
</dbReference>
<reference evidence="11" key="1">
    <citation type="journal article" date="2012" name="Appl. Microbiol. Biotechnol.">
        <title>The complete genome sequence of Pantoea ananatis AJ13355, an organism with great biotechnological potential.</title>
        <authorList>
            <person name="Hara Y."/>
            <person name="Kadotani N."/>
            <person name="Izui H."/>
            <person name="Katashkina J.I."/>
            <person name="Kuvaeva T.M."/>
            <person name="Andreeva I.G."/>
            <person name="Golubeva L.I."/>
            <person name="Malko D.B."/>
            <person name="Makeev V.J."/>
            <person name="Mashko S.V."/>
            <person name="Kozlov Y.I."/>
        </authorList>
    </citation>
    <scope>NUCLEOTIDE SEQUENCE [LARGE SCALE GENOMIC DNA]</scope>
    <source>
        <strain evidence="11">AJ13355</strain>
    </source>
</reference>
<evidence type="ECO:0000256" key="6">
    <source>
        <dbReference type="ARBA" id="ARBA00023186"/>
    </source>
</evidence>
<dbReference type="SUPFAM" id="SSF49354">
    <property type="entry name" value="PapD-like"/>
    <property type="match status" value="1"/>
</dbReference>
<comment type="similarity">
    <text evidence="2">Belongs to the periplasmic pilus chaperone family.</text>
</comment>
<dbReference type="Pfam" id="PF00345">
    <property type="entry name" value="PapD_N"/>
    <property type="match status" value="1"/>
</dbReference>
<evidence type="ECO:0000256" key="2">
    <source>
        <dbReference type="ARBA" id="ARBA00007399"/>
    </source>
</evidence>
<keyword evidence="5" id="KW-0574">Periplasm</keyword>
<dbReference type="InterPro" id="IPR016147">
    <property type="entry name" value="Pili_assmbl_chaperone_N"/>
</dbReference>
<gene>
    <name evidence="10" type="primary">mrfD</name>
    <name evidence="10" type="ordered locus">PAJ_0412</name>
</gene>
<proteinExistence type="inferred from homology"/>
<evidence type="ECO:0000256" key="1">
    <source>
        <dbReference type="ARBA" id="ARBA00004418"/>
    </source>
</evidence>
<dbReference type="Pfam" id="PF02753">
    <property type="entry name" value="PapD_C"/>
    <property type="match status" value="1"/>
</dbReference>
<feature type="domain" description="Pili assembly chaperone C-terminal" evidence="9">
    <location>
        <begin position="167"/>
        <end position="226"/>
    </location>
</feature>